<evidence type="ECO:0000313" key="1">
    <source>
        <dbReference type="EMBL" id="CAE7943819.1"/>
    </source>
</evidence>
<evidence type="ECO:0000313" key="2">
    <source>
        <dbReference type="Proteomes" id="UP000601435"/>
    </source>
</evidence>
<reference evidence="1" key="1">
    <citation type="submission" date="2021-02" db="EMBL/GenBank/DDBJ databases">
        <authorList>
            <person name="Dougan E. K."/>
            <person name="Rhodes N."/>
            <person name="Thang M."/>
            <person name="Chan C."/>
        </authorList>
    </citation>
    <scope>NUCLEOTIDE SEQUENCE</scope>
</reference>
<gene>
    <name evidence="1" type="ORF">SNEC2469_LOCUS35181</name>
</gene>
<name>A0A813CJ72_9DINO</name>
<dbReference type="EMBL" id="CAJNJA010100539">
    <property type="protein sequence ID" value="CAE7943819.1"/>
    <property type="molecule type" value="Genomic_DNA"/>
</dbReference>
<protein>
    <submittedName>
        <fullName evidence="1">Uncharacterized protein</fullName>
    </submittedName>
</protein>
<dbReference type="Proteomes" id="UP000601435">
    <property type="component" value="Unassembled WGS sequence"/>
</dbReference>
<comment type="caution">
    <text evidence="1">The sequence shown here is derived from an EMBL/GenBank/DDBJ whole genome shotgun (WGS) entry which is preliminary data.</text>
</comment>
<organism evidence="1 2">
    <name type="scientific">Symbiodinium necroappetens</name>
    <dbReference type="NCBI Taxonomy" id="1628268"/>
    <lineage>
        <taxon>Eukaryota</taxon>
        <taxon>Sar</taxon>
        <taxon>Alveolata</taxon>
        <taxon>Dinophyceae</taxon>
        <taxon>Suessiales</taxon>
        <taxon>Symbiodiniaceae</taxon>
        <taxon>Symbiodinium</taxon>
    </lineage>
</organism>
<dbReference type="AlphaFoldDB" id="A0A813CJ72"/>
<accession>A0A813CJ72</accession>
<keyword evidence="2" id="KW-1185">Reference proteome</keyword>
<proteinExistence type="predicted"/>
<sequence length="119" mass="13022">MTAEATRRKSKPRAPGAESSAPLCHALLGVVFCTRRRARTGGSSAELRGPSLACCRSLWERVERFKDQLETWLEAELGQLAPEEGRDEVAAEVFELLGLEGHALLRIAPLCIAMPLCSF</sequence>